<accession>A0ABQ8VK75</accession>
<dbReference type="Proteomes" id="UP001150217">
    <property type="component" value="Unassembled WGS sequence"/>
</dbReference>
<dbReference type="EMBL" id="JANVFT010000025">
    <property type="protein sequence ID" value="KAJ4496824.1"/>
    <property type="molecule type" value="Genomic_DNA"/>
</dbReference>
<keyword evidence="2" id="KW-1185">Reference proteome</keyword>
<reference evidence="1" key="1">
    <citation type="submission" date="2022-08" db="EMBL/GenBank/DDBJ databases">
        <title>A Global Phylogenomic Analysis of the Shiitake Genus Lentinula.</title>
        <authorList>
            <consortium name="DOE Joint Genome Institute"/>
            <person name="Sierra-Patev S."/>
            <person name="Min B."/>
            <person name="Naranjo-Ortiz M."/>
            <person name="Looney B."/>
            <person name="Konkel Z."/>
            <person name="Slot J.C."/>
            <person name="Sakamoto Y."/>
            <person name="Steenwyk J.L."/>
            <person name="Rokas A."/>
            <person name="Carro J."/>
            <person name="Camarero S."/>
            <person name="Ferreira P."/>
            <person name="Molpeceres G."/>
            <person name="Ruiz-Duenas F.J."/>
            <person name="Serrano A."/>
            <person name="Henrissat B."/>
            <person name="Drula E."/>
            <person name="Hughes K.W."/>
            <person name="Mata J.L."/>
            <person name="Ishikawa N.K."/>
            <person name="Vargas-Isla R."/>
            <person name="Ushijima S."/>
            <person name="Smith C.A."/>
            <person name="Ahrendt S."/>
            <person name="Andreopoulos W."/>
            <person name="He G."/>
            <person name="Labutti K."/>
            <person name="Lipzen A."/>
            <person name="Ng V."/>
            <person name="Riley R."/>
            <person name="Sandor L."/>
            <person name="Barry K."/>
            <person name="Martinez A.T."/>
            <person name="Xiao Y."/>
            <person name="Gibbons J.G."/>
            <person name="Terashima K."/>
            <person name="Grigoriev I.V."/>
            <person name="Hibbett D.S."/>
        </authorList>
    </citation>
    <scope>NUCLEOTIDE SEQUENCE</scope>
    <source>
        <strain evidence="1">RHP3577 ss4</strain>
    </source>
</reference>
<comment type="caution">
    <text evidence="1">The sequence shown here is derived from an EMBL/GenBank/DDBJ whole genome shotgun (WGS) entry which is preliminary data.</text>
</comment>
<name>A0ABQ8VK75_9AGAR</name>
<protein>
    <submittedName>
        <fullName evidence="1">Uncharacterized protein</fullName>
    </submittedName>
</protein>
<proteinExistence type="predicted"/>
<gene>
    <name evidence="1" type="ORF">C8R41DRAFT_918083</name>
</gene>
<evidence type="ECO:0000313" key="1">
    <source>
        <dbReference type="EMBL" id="KAJ4496824.1"/>
    </source>
</evidence>
<sequence length="325" mass="36279">MSSADTTYQELWITRCQIPSPQYCGEVDTDSGYRYHAEVSTNDRLNLEDMSVDCHSSSDNHSPYFSPTVSYQASNSTGHQYLNSNVKPVPRLDTGIVDDMGHRHNSLSASTTSWSPSPSNMSIDTEVLYLRSQQYESPQSSTQFESSFINGFPCHCGTGPDDNDGRHLSEPDAFYLDNMIHSDPNALTRTTVSPQILGLSFEQELTPLNFFNDPVLIPQGKTQVATERVLAASRRRRGQLKPGGKLLHCHMCEATFTAKHNLTSKKPISQVFMIPQSIISQITLIHTGERGRIPVSATAHLAPNTYSKDIKRRAGYLRKTRIFYG</sequence>
<evidence type="ECO:0000313" key="2">
    <source>
        <dbReference type="Proteomes" id="UP001150217"/>
    </source>
</evidence>
<organism evidence="1 2">
    <name type="scientific">Lentinula lateritia</name>
    <dbReference type="NCBI Taxonomy" id="40482"/>
    <lineage>
        <taxon>Eukaryota</taxon>
        <taxon>Fungi</taxon>
        <taxon>Dikarya</taxon>
        <taxon>Basidiomycota</taxon>
        <taxon>Agaricomycotina</taxon>
        <taxon>Agaricomycetes</taxon>
        <taxon>Agaricomycetidae</taxon>
        <taxon>Agaricales</taxon>
        <taxon>Marasmiineae</taxon>
        <taxon>Omphalotaceae</taxon>
        <taxon>Lentinula</taxon>
    </lineage>
</organism>